<feature type="compositionally biased region" description="Polar residues" evidence="13">
    <location>
        <begin position="359"/>
        <end position="390"/>
    </location>
</feature>
<gene>
    <name evidence="16" type="primary">LOC106180340</name>
</gene>
<evidence type="ECO:0000256" key="10">
    <source>
        <dbReference type="ARBA" id="ARBA00023242"/>
    </source>
</evidence>
<dbReference type="Pfam" id="PF00307">
    <property type="entry name" value="CH"/>
    <property type="match status" value="1"/>
</dbReference>
<dbReference type="GO" id="GO:0005516">
    <property type="term" value="F:calmodulin binding"/>
    <property type="evidence" value="ECO:0007669"/>
    <property type="project" value="UniProtKB-KW"/>
</dbReference>
<dbReference type="InterPro" id="IPR031549">
    <property type="entry name" value="ASH"/>
</dbReference>
<dbReference type="PANTHER" id="PTHR22706">
    <property type="entry name" value="ASSEMBLY FACTOR FOR SPINDLE MICROTUBULES"/>
    <property type="match status" value="1"/>
</dbReference>
<dbReference type="SMART" id="SM00015">
    <property type="entry name" value="IQ"/>
    <property type="match status" value="43"/>
</dbReference>
<dbReference type="GO" id="GO:0005737">
    <property type="term" value="C:cytoplasm"/>
    <property type="evidence" value="ECO:0007669"/>
    <property type="project" value="UniProtKB-SubCell"/>
</dbReference>
<dbReference type="CDD" id="cd21223">
    <property type="entry name" value="CH_ASPM_rpt1"/>
    <property type="match status" value="1"/>
</dbReference>
<feature type="compositionally biased region" description="Low complexity" evidence="13">
    <location>
        <begin position="846"/>
        <end position="856"/>
    </location>
</feature>
<evidence type="ECO:0000256" key="2">
    <source>
        <dbReference type="ARBA" id="ARBA00004496"/>
    </source>
</evidence>
<dbReference type="InterPro" id="IPR016024">
    <property type="entry name" value="ARM-type_fold"/>
</dbReference>
<dbReference type="InterPro" id="IPR000048">
    <property type="entry name" value="IQ_motif_EF-hand-BS"/>
</dbReference>
<dbReference type="STRING" id="7574.A0A1S3KBD7"/>
<evidence type="ECO:0000256" key="1">
    <source>
        <dbReference type="ARBA" id="ARBA00004123"/>
    </source>
</evidence>
<dbReference type="PROSITE" id="PS50096">
    <property type="entry name" value="IQ"/>
    <property type="match status" value="28"/>
</dbReference>
<feature type="region of interest" description="Disordered" evidence="13">
    <location>
        <begin position="254"/>
        <end position="283"/>
    </location>
</feature>
<evidence type="ECO:0000313" key="16">
    <source>
        <dbReference type="RefSeq" id="XP_013419754.1"/>
    </source>
</evidence>
<feature type="domain" description="Calponin-homology (CH)" evidence="14">
    <location>
        <begin position="1484"/>
        <end position="1630"/>
    </location>
</feature>
<dbReference type="InterPro" id="IPR013783">
    <property type="entry name" value="Ig-like_fold"/>
</dbReference>
<feature type="region of interest" description="Disordered" evidence="13">
    <location>
        <begin position="697"/>
        <end position="724"/>
    </location>
</feature>
<keyword evidence="8" id="KW-0112">Calmodulin-binding</keyword>
<protein>
    <submittedName>
        <fullName evidence="16">Abnormal spindle-like microcephaly-associated protein homolog</fullName>
    </submittedName>
</protein>
<dbReference type="PANTHER" id="PTHR22706:SF1">
    <property type="entry name" value="ASSEMBLY FACTOR FOR SPINDLE MICROTUBULES"/>
    <property type="match status" value="1"/>
</dbReference>
<sequence>MAADPSSLLAPTALNTDQPLLTTPTIPADENVNPTKKKGRRSWFMTNTPPVKLADENDPKPAPPDIEVLLLTHFTKPPRIDFGKEKLQKTRKRQLLVRNPHDYDQDVVVEKFPFKKNFSIDMVEFTVAAKSDLCLEIVWEPAEEGNCRQMIQFHVDDAYRLTTIVYGTALAPPQPKRVRKHWGSKSKPFAVLQSKNIPNAEPERTSSGKQQEKIAKAALKISYDQNSVDPSDTENKQAAVPAITKLEAGAETKENLPNEGHTGDPVHSEGSLEEPTYHKASDGHAKYSEVDVIVDSVITETIVTVSTPDGKVLREVTKSKNTVTRAQTTTHSPDHNRVQNTTHVTRETGIACTPEVSRETGTASTLEVSRVQNRTGTPEKTTAPQATALTSPELKTDCNVTRTPEIVRIQNKTHTPEVTREDNSDRAENDNATYTCGEVSDFDFTALLPRTPKNMRRSLTFTKINELTEDEYGAQQKTAQIATVVQTELKVVPLDCPSRDQTAAPGLEVYEAVEKQVTETKTPLYLDTPPADYLKMKRAHMEDTPSKVGYLSPDSFLQGSSRPQLSPDEPNLNTPLNMGTKPDMKVTPNSFLQNSCKKTQPLTREIAVEVQTPLCRETDHVAHVSPNSFLQETYTAPQPQATLEHSPGELFDKSIPHDVLVQQLETVKTELKQRLSSTPRIVPKRLISDTVTKVKPASEDMNGVVPRSQVDPVNTTPDVPDPRRLSTLTVTKTKTGEQDKAALLCKGKKELFRDIPEALGQSPRRTTWTVQKEQEMRRIQSANSPVLSPALPSTPPKEAQVPSVPVFKYPFPHTSPRALPEEYGQSPRRTTWTVDGAVTSTARGKAAAAHVPPHAASNADSHLDEVQEESDQEKEVPNEGVHSVGISPKKKIDLQNKATVQSKATNPAAKFQKSQTKAPSSSASSSGQGHLSRAMTVSAAAKKKRTHSATRSQSEARKAAVGVQKKVKPSDSVTSLNKDTAESSGAQAAAPVTPVKSILSTERKPTRTEQLRKAVSAKKAKSFKDAKKTKRPVKGLAPSKLVLMKTANKTAIPRHPMPFASKNMYYDERWIEKQEKGFERWLNFILTPEEDVGDGKKPAKVDAGSLCVTSVTVNKLAPTKEVLSLRAYSARRRLNRLRRTACLLFQSETFVMGVRKIEVEIETGHLAVRKDRKLHADLGIKQVVLDMILSYNPLWLRIGLETTYGEILPLQSNHDVLGMSRFILTRLLSNPEIAAKYSHPTVPHLYRDGYDEALAQFTLKKFLVLVFFLDTAKKARLIEHDPCLFCKDSEFKASRDLLLQFSRDYLRGEGDIIRHLGYLGCQITHAQTALDEFDFAVTKLSKDLRDGVRLARIVELLTRDWSLSSLLRVPAISRLQKIHNVEVALKALANRGLDVTTPQGGAINPRDVVDGHREKTLAMLWRVIFNFQVDVLLNLDQLREEVDFLKKTLCVKTHLTAVLNYENDLGLERGGRRESMEPDLYFKSNGLSLLLKWCKAVCAFYNLEVENFTVSFSDGRALCYLVHHYHPSLLPLESIKTDTTQSYQEQENENSDAEDSFHGTWSMSYSPTSGRSPVYDQLLANEKENFKVLYEKVTELGGVPLMLKSTEMSNTIPDEKVVITYVSYLCGRLLDIRHETRAARTIQVAWRKYRLTKVLQLNQVKAVAVVKLQRAVRCFLKKRSLVKQTSAVIRIQSWWRGVVARQRVIQMKHQVELARKSRAAVTIQTTVRKFLLRGHLARSHAARILAKQTKAAVVIQSAFRAHREKTAFIATKRAAIVLQTHVRRCQTRAVFLKLKEAALLIQQWYRAQKCMQRDRREYQQLKQAVSTLQQRYRAQKDMQRGKEEFQKLRRAAITLQQRYRAQKCMEKSMQEFQRLKHATLKLQQWYRAQKCMQRDKQEYHAVKRAVSTIQQRYRAQKCMQRHRQEFQQLRRAVLAIQQKYRAQKQMQREFEEFQNLRQAALIVQHRYRAQKLMQRNRKEFHQLKRAVVTLQRRYRAQKQMQVNKEEFQLLRQAVLLVQRKYRACLCMRRSQQEFSHLKQAALTLQQRWRAQKSMQKSRQEYACMKSAAVTVQSVFRMCLERRRYEQLRRATVKAQALWRRRMARRRYKVLQRAALVLQTRLRAWWLGQEQRLRYNILLGATITLQAAWRGHVIREAYLRQHNAAILIQSAVRRYMASRRFKELRQAAVIIQRRFREKMLCRSWFMYFHIHRGAAIVIAAAVRGWITRRRYLAMQQACLTIQKYARGWAARNHFEETKKACVTLQKYTRGWVAKKQYLKTKNACVTLQKYTRGWVARKHYLETKKTCITIQKYIRGWVARKRYLDTRQACVTMQKYARVYIARKHYVEIRNAALVLQTYARAKLQARKERVRYTQQRQAAIVIQAAYRARRARQYVRYLHCVISMQARVRATIARNRYLRLRAACVTLQAWVRGRLVAKRYHAVRQATVSMQRVYRSNKLAREVLMEYQKLRQACIVLQAATRGLMVRKEMARKRQAAILLQSWVRMKQTREKFVTLRNAALVIQERFRAHAKQCEERKAFLDTRSKIVAIQSAVRCFQARKAYLDTKAKVITIQSAIRQYLARRRYQNTKKCVVIMQSAIRRHLARRAYLNTKTKVVKMQAIVRGHLARQAYLSTRAKVVKLQSHVRAYQQRRQFLTVKGAAITIQRVWRAVLLTREVRREYQIAVGAAITIQAAVRGHQVRCCYARMRQAAIRIQSFVRGASARDRYHRQMRAVRVLQQHTRAVIRGRKERREFLIRVGAAITIQAWVRGHMVRNKVKAIRAALVIQKVYRGYRQRKQYQAMRGAAIMLQSYIRRLIAQKTYRRLVCEHRAAVCIQRVYRGYRLRTVLEEQRQKRAAVLARVVEVAKTHLAAIRLQRSYRNYRTMLVARQKITSVLILQRWIRAKLQRVHYLKLRAGITRLQSVVRQRLACRHQAATSIQALVRGWQGRRQAQKWQDAIVTIQAVWRGRKTRRQMKDKKVIQVRKRLKEATMAATEEKKLCNRTTSALDFLLQYKQLSYILEALVHLDAATRLSSRCCERMVEGNAVGVIYTLIRSCNRSLPHMEIIKYSVNILLNLAKYDKTRQAVYQVEDSVDTLVELMQIYRDKGSSIFCKVCTLMGILCQDRARREEILKLPKMSDRLRSIHTLTLRKHSLNENRLIKKSKMAATKSYPGSTYVPFTPSKRPMKIRPDWILRRDKMNDVSDPLHAVTFVMESLQLSAK</sequence>
<organism evidence="15 16">
    <name type="scientific">Lingula anatina</name>
    <name type="common">Brachiopod</name>
    <name type="synonym">Lingula unguis</name>
    <dbReference type="NCBI Taxonomy" id="7574"/>
    <lineage>
        <taxon>Eukaryota</taxon>
        <taxon>Metazoa</taxon>
        <taxon>Spiralia</taxon>
        <taxon>Lophotrochozoa</taxon>
        <taxon>Brachiopoda</taxon>
        <taxon>Linguliformea</taxon>
        <taxon>Lingulata</taxon>
        <taxon>Lingulida</taxon>
        <taxon>Linguloidea</taxon>
        <taxon>Lingulidae</taxon>
        <taxon>Lingula</taxon>
    </lineage>
</organism>
<feature type="compositionally biased region" description="Polar residues" evidence="13">
    <location>
        <begin position="555"/>
        <end position="564"/>
    </location>
</feature>
<feature type="region of interest" description="Disordered" evidence="13">
    <location>
        <begin position="1"/>
        <end position="44"/>
    </location>
</feature>
<dbReference type="PROSITE" id="PS50021">
    <property type="entry name" value="CH"/>
    <property type="match status" value="2"/>
</dbReference>
<dbReference type="GO" id="GO:0051295">
    <property type="term" value="P:establishment of meiotic spindle localization"/>
    <property type="evidence" value="ECO:0007669"/>
    <property type="project" value="TreeGrafter"/>
</dbReference>
<feature type="region of interest" description="Disordered" evidence="13">
    <location>
        <begin position="1538"/>
        <end position="1557"/>
    </location>
</feature>
<dbReference type="GO" id="GO:0051301">
    <property type="term" value="P:cell division"/>
    <property type="evidence" value="ECO:0007669"/>
    <property type="project" value="UniProtKB-KW"/>
</dbReference>
<dbReference type="GO" id="GO:0000922">
    <property type="term" value="C:spindle pole"/>
    <property type="evidence" value="ECO:0007669"/>
    <property type="project" value="TreeGrafter"/>
</dbReference>
<dbReference type="GeneID" id="106180340"/>
<dbReference type="SUPFAM" id="SSF47576">
    <property type="entry name" value="Calponin-homology domain, CH-domain"/>
    <property type="match status" value="1"/>
</dbReference>
<dbReference type="Gene3D" id="1.20.5.190">
    <property type="match status" value="16"/>
</dbReference>
<feature type="compositionally biased region" description="Basic residues" evidence="13">
    <location>
        <begin position="1015"/>
        <end position="1031"/>
    </location>
</feature>
<accession>A0A1S3KBD7</accession>
<keyword evidence="11" id="KW-0131">Cell cycle</keyword>
<dbReference type="Proteomes" id="UP000085678">
    <property type="component" value="Unplaced"/>
</dbReference>
<dbReference type="InParanoid" id="A0A1S3KBD7"/>
<feature type="compositionally biased region" description="Polar residues" evidence="13">
    <location>
        <begin position="971"/>
        <end position="986"/>
    </location>
</feature>
<feature type="coiled-coil region" evidence="12">
    <location>
        <begin position="1811"/>
        <end position="1858"/>
    </location>
</feature>
<dbReference type="InterPro" id="IPR001715">
    <property type="entry name" value="CH_dom"/>
</dbReference>
<dbReference type="RefSeq" id="XP_013419754.1">
    <property type="nucleotide sequence ID" value="XM_013564300.1"/>
</dbReference>
<dbReference type="GO" id="GO:0005634">
    <property type="term" value="C:nucleus"/>
    <property type="evidence" value="ECO:0007669"/>
    <property type="project" value="UniProtKB-SubCell"/>
</dbReference>
<dbReference type="SUPFAM" id="SSF48371">
    <property type="entry name" value="ARM repeat"/>
    <property type="match status" value="1"/>
</dbReference>
<dbReference type="GO" id="GO:0000278">
    <property type="term" value="P:mitotic cell cycle"/>
    <property type="evidence" value="ECO:0007669"/>
    <property type="project" value="TreeGrafter"/>
</dbReference>
<dbReference type="InterPro" id="IPR051185">
    <property type="entry name" value="ASPM"/>
</dbReference>
<keyword evidence="9 12" id="KW-0175">Coiled coil</keyword>
<evidence type="ECO:0000256" key="4">
    <source>
        <dbReference type="ARBA" id="ARBA00022553"/>
    </source>
</evidence>
<keyword evidence="7" id="KW-0498">Mitosis</keyword>
<dbReference type="OMA" id="DMTERKP"/>
<comment type="subcellular location">
    <subcellularLocation>
        <location evidence="2">Cytoplasm</location>
    </subcellularLocation>
    <subcellularLocation>
        <location evidence="1">Nucleus</location>
    </subcellularLocation>
</comment>
<evidence type="ECO:0000256" key="3">
    <source>
        <dbReference type="ARBA" id="ARBA00022490"/>
    </source>
</evidence>
<keyword evidence="4" id="KW-0597">Phosphoprotein</keyword>
<evidence type="ECO:0000256" key="9">
    <source>
        <dbReference type="ARBA" id="ARBA00023054"/>
    </source>
</evidence>
<dbReference type="InterPro" id="IPR027417">
    <property type="entry name" value="P-loop_NTPase"/>
</dbReference>
<dbReference type="OrthoDB" id="2148418at2759"/>
<evidence type="ECO:0000256" key="11">
    <source>
        <dbReference type="ARBA" id="ARBA00023306"/>
    </source>
</evidence>
<dbReference type="InterPro" id="IPR036872">
    <property type="entry name" value="CH_dom_sf"/>
</dbReference>
<dbReference type="Pfam" id="PF15780">
    <property type="entry name" value="ASH"/>
    <property type="match status" value="1"/>
</dbReference>
<evidence type="ECO:0000256" key="7">
    <source>
        <dbReference type="ARBA" id="ARBA00022776"/>
    </source>
</evidence>
<proteinExistence type="predicted"/>
<dbReference type="Gene3D" id="1.10.418.10">
    <property type="entry name" value="Calponin-like domain"/>
    <property type="match status" value="2"/>
</dbReference>
<feature type="region of interest" description="Disordered" evidence="13">
    <location>
        <begin position="841"/>
        <end position="1031"/>
    </location>
</feature>
<evidence type="ECO:0000259" key="14">
    <source>
        <dbReference type="PROSITE" id="PS50021"/>
    </source>
</evidence>
<evidence type="ECO:0000313" key="15">
    <source>
        <dbReference type="Proteomes" id="UP000085678"/>
    </source>
</evidence>
<feature type="region of interest" description="Disordered" evidence="13">
    <location>
        <begin position="355"/>
        <end position="391"/>
    </location>
</feature>
<dbReference type="Gene3D" id="2.60.40.10">
    <property type="entry name" value="Immunoglobulins"/>
    <property type="match status" value="1"/>
</dbReference>
<evidence type="ECO:0000256" key="8">
    <source>
        <dbReference type="ARBA" id="ARBA00022860"/>
    </source>
</evidence>
<keyword evidence="6" id="KW-0677">Repeat</keyword>
<dbReference type="FunCoup" id="A0A1S3KBD7">
    <property type="interactions" value="56"/>
</dbReference>
<dbReference type="KEGG" id="lak:106180340"/>
<name>A0A1S3KBD7_LINAN</name>
<evidence type="ECO:0000256" key="13">
    <source>
        <dbReference type="SAM" id="MobiDB-lite"/>
    </source>
</evidence>
<feature type="domain" description="Calponin-homology (CH)" evidence="14">
    <location>
        <begin position="1292"/>
        <end position="1428"/>
    </location>
</feature>
<dbReference type="GO" id="GO:0007051">
    <property type="term" value="P:spindle organization"/>
    <property type="evidence" value="ECO:0007669"/>
    <property type="project" value="TreeGrafter"/>
</dbReference>
<keyword evidence="15" id="KW-1185">Reference proteome</keyword>
<feature type="region of interest" description="Disordered" evidence="13">
    <location>
        <begin position="545"/>
        <end position="572"/>
    </location>
</feature>
<dbReference type="CDD" id="cd21224">
    <property type="entry name" value="CH_ASPM_rpt2"/>
    <property type="match status" value="1"/>
</dbReference>
<dbReference type="Pfam" id="PF00612">
    <property type="entry name" value="IQ"/>
    <property type="match status" value="26"/>
</dbReference>
<keyword evidence="10" id="KW-0539">Nucleus</keyword>
<dbReference type="FunFam" id="1.10.418.10:FF:000051">
    <property type="entry name" value="Abnormal spindle-like microcephaly-associated protein homolog"/>
    <property type="match status" value="1"/>
</dbReference>
<feature type="compositionally biased region" description="Basic and acidic residues" evidence="13">
    <location>
        <begin position="1001"/>
        <end position="1012"/>
    </location>
</feature>
<keyword evidence="5" id="KW-0132">Cell division</keyword>
<dbReference type="SMART" id="SM00033">
    <property type="entry name" value="CH"/>
    <property type="match status" value="2"/>
</dbReference>
<dbReference type="SUPFAM" id="SSF52540">
    <property type="entry name" value="P-loop containing nucleoside triphosphate hydrolases"/>
    <property type="match status" value="8"/>
</dbReference>
<feature type="compositionally biased region" description="Polar residues" evidence="13">
    <location>
        <begin position="13"/>
        <end position="25"/>
    </location>
</feature>
<feature type="compositionally biased region" description="Polar residues" evidence="13">
    <location>
        <begin position="896"/>
        <end position="905"/>
    </location>
</feature>
<keyword evidence="3" id="KW-0963">Cytoplasm</keyword>
<feature type="region of interest" description="Disordered" evidence="13">
    <location>
        <begin position="778"/>
        <end position="799"/>
    </location>
</feature>
<evidence type="ECO:0000256" key="6">
    <source>
        <dbReference type="ARBA" id="ARBA00022737"/>
    </source>
</evidence>
<evidence type="ECO:0000256" key="12">
    <source>
        <dbReference type="SAM" id="Coils"/>
    </source>
</evidence>
<feature type="compositionally biased region" description="Basic and acidic residues" evidence="13">
    <location>
        <begin position="254"/>
        <end position="267"/>
    </location>
</feature>
<reference evidence="16" key="1">
    <citation type="submission" date="2025-08" db="UniProtKB">
        <authorList>
            <consortium name="RefSeq"/>
        </authorList>
    </citation>
    <scope>IDENTIFICATION</scope>
    <source>
        <tissue evidence="16">Gonads</tissue>
    </source>
</reference>
<evidence type="ECO:0000256" key="5">
    <source>
        <dbReference type="ARBA" id="ARBA00022618"/>
    </source>
</evidence>